<evidence type="ECO:0000313" key="2">
    <source>
        <dbReference type="EMBL" id="QFF90304.1"/>
    </source>
</evidence>
<feature type="transmembrane region" description="Helical" evidence="1">
    <location>
        <begin position="196"/>
        <end position="218"/>
    </location>
</feature>
<feature type="transmembrane region" description="Helical" evidence="1">
    <location>
        <begin position="347"/>
        <end position="373"/>
    </location>
</feature>
<evidence type="ECO:0000256" key="1">
    <source>
        <dbReference type="SAM" id="Phobius"/>
    </source>
</evidence>
<dbReference type="AlphaFoldDB" id="A0A5P5X4T6"/>
<keyword evidence="1" id="KW-1133">Transmembrane helix</keyword>
<feature type="transmembrane region" description="Helical" evidence="1">
    <location>
        <begin position="164"/>
        <end position="184"/>
    </location>
</feature>
<reference evidence="2" key="1">
    <citation type="journal article" date="2019" name="Int. J. Food Microbiol.">
        <title>Developing a novel molecular serotyping system based on capsular polysaccharide synthesis gene clusters of Vibrio parahaemolyticus.</title>
        <authorList>
            <person name="Pang Y."/>
            <person name="Guo X."/>
            <person name="Tian X."/>
            <person name="Liu F."/>
            <person name="Wang L."/>
            <person name="Wu J."/>
            <person name="Zhang S."/>
            <person name="Li S."/>
            <person name="Liu B."/>
        </authorList>
    </citation>
    <scope>NUCLEOTIDE SEQUENCE</scope>
    <source>
        <strain evidence="2">G2879</strain>
    </source>
</reference>
<accession>A0A5P5X4T6</accession>
<keyword evidence="1" id="KW-0472">Membrane</keyword>
<dbReference type="RefSeq" id="WP_029836945.1">
    <property type="nucleotide sequence ID" value="NZ_LIRQ01000039.1"/>
</dbReference>
<feature type="transmembrane region" description="Helical" evidence="1">
    <location>
        <begin position="78"/>
        <end position="98"/>
    </location>
</feature>
<protein>
    <submittedName>
        <fullName evidence="2">Polysaccharide polymerase</fullName>
    </submittedName>
</protein>
<gene>
    <name evidence="2" type="primary">wzy</name>
</gene>
<organism evidence="2">
    <name type="scientific">Vibrio parahaemolyticus</name>
    <dbReference type="NCBI Taxonomy" id="670"/>
    <lineage>
        <taxon>Bacteria</taxon>
        <taxon>Pseudomonadati</taxon>
        <taxon>Pseudomonadota</taxon>
        <taxon>Gammaproteobacteria</taxon>
        <taxon>Vibrionales</taxon>
        <taxon>Vibrionaceae</taxon>
        <taxon>Vibrio</taxon>
    </lineage>
</organism>
<keyword evidence="1" id="KW-0812">Transmembrane</keyword>
<sequence length="391" mass="44888">MSIKENNDKLIRSFMILIYSLPAVAIKLIGNIPIRYTSIIYMLLLKKVNRDSTLLLISIYLYILNMIIGGFFSREASFLDISYILAFLACFVFVNFCYKSSFNLDKWIKIFLIVNLSYALSQTLLLYIGVPSKFLLLHQNIKTDAYVIPPTLSYLPMLYRYTGLFHESAPFVIYLMFNYIYFSLKIDRKENKKYKIACLIGMLFSGAKVGLLFIFYLVFSKLIAKVKVRVGWFIIIGVFSFPFLVVIADSILKEYVTGTSIGSLYIRFRFMTSTFDDFFGNLYPMLFGYGVVPSNASFEQTRGLDFFSIFLYGNGILGAFFILFPISMHLRKLTKNISLREKNLISVALFLSLITSGALTIIQYTYLLAYLSIINRKKSENICNSACIQKA</sequence>
<name>A0A5P5X4T6_VIBPH</name>
<feature type="transmembrane region" description="Helical" evidence="1">
    <location>
        <begin position="12"/>
        <end position="32"/>
    </location>
</feature>
<proteinExistence type="predicted"/>
<dbReference type="EMBL" id="MK473641">
    <property type="protein sequence ID" value="QFF90304.1"/>
    <property type="molecule type" value="Genomic_DNA"/>
</dbReference>
<feature type="transmembrane region" description="Helical" evidence="1">
    <location>
        <begin position="230"/>
        <end position="252"/>
    </location>
</feature>
<feature type="transmembrane region" description="Helical" evidence="1">
    <location>
        <begin position="306"/>
        <end position="326"/>
    </location>
</feature>
<feature type="transmembrane region" description="Helical" evidence="1">
    <location>
        <begin position="110"/>
        <end position="130"/>
    </location>
</feature>
<feature type="transmembrane region" description="Helical" evidence="1">
    <location>
        <begin position="53"/>
        <end position="72"/>
    </location>
</feature>